<reference evidence="1 2" key="1">
    <citation type="submission" date="2023-08" db="EMBL/GenBank/DDBJ databases">
        <title>Black Yeasts Isolated from many extreme environments.</title>
        <authorList>
            <person name="Coleine C."/>
            <person name="Stajich J.E."/>
            <person name="Selbmann L."/>
        </authorList>
    </citation>
    <scope>NUCLEOTIDE SEQUENCE [LARGE SCALE GENOMIC DNA]</scope>
    <source>
        <strain evidence="1 2">CCFEE 536</strain>
    </source>
</reference>
<comment type="caution">
    <text evidence="1">The sequence shown here is derived from an EMBL/GenBank/DDBJ whole genome shotgun (WGS) entry which is preliminary data.</text>
</comment>
<accession>A0ABR0JXW8</accession>
<proteinExistence type="predicted"/>
<evidence type="ECO:0000313" key="1">
    <source>
        <dbReference type="EMBL" id="KAK5075911.1"/>
    </source>
</evidence>
<evidence type="ECO:0000313" key="2">
    <source>
        <dbReference type="Proteomes" id="UP001357485"/>
    </source>
</evidence>
<protein>
    <submittedName>
        <fullName evidence="1">Nuclear import receptor</fullName>
    </submittedName>
</protein>
<keyword evidence="2" id="KW-1185">Reference proteome</keyword>
<dbReference type="EMBL" id="JAVRRA010026802">
    <property type="protein sequence ID" value="KAK5075911.1"/>
    <property type="molecule type" value="Genomic_DNA"/>
</dbReference>
<dbReference type="Proteomes" id="UP001357485">
    <property type="component" value="Unassembled WGS sequence"/>
</dbReference>
<dbReference type="Gene3D" id="1.25.10.10">
    <property type="entry name" value="Leucine-rich Repeat Variant"/>
    <property type="match status" value="1"/>
</dbReference>
<sequence length="102" mass="11656">MMYSFPRDCFPDASGVLLAMFQLMPEQVATWLGNTVALLPPGSISPQESERLLNNVRQRIESGEIRRIRVLLQDFTNSYRRRNVAPREGLGRLEATKFRFAG</sequence>
<organism evidence="1 2">
    <name type="scientific">Cryomyces antarcticus</name>
    <dbReference type="NCBI Taxonomy" id="329879"/>
    <lineage>
        <taxon>Eukaryota</taxon>
        <taxon>Fungi</taxon>
        <taxon>Dikarya</taxon>
        <taxon>Ascomycota</taxon>
        <taxon>Pezizomycotina</taxon>
        <taxon>Dothideomycetes</taxon>
        <taxon>Dothideomycetes incertae sedis</taxon>
        <taxon>Cryomyces</taxon>
    </lineage>
</organism>
<dbReference type="InterPro" id="IPR011989">
    <property type="entry name" value="ARM-like"/>
</dbReference>
<name>A0ABR0JXW8_9PEZI</name>
<keyword evidence="1" id="KW-0675">Receptor</keyword>
<gene>
    <name evidence="1" type="primary">MTR10_2</name>
    <name evidence="1" type="ORF">LTR16_008843</name>
</gene>